<evidence type="ECO:0000259" key="6">
    <source>
        <dbReference type="Pfam" id="PF16889"/>
    </source>
</evidence>
<evidence type="ECO:0000256" key="2">
    <source>
        <dbReference type="ARBA" id="ARBA00022729"/>
    </source>
</evidence>
<comment type="subcellular location">
    <subcellularLocation>
        <location evidence="1">Periplasm</location>
    </subcellularLocation>
</comment>
<dbReference type="PANTHER" id="PTHR39210">
    <property type="entry name" value="HEPARIN-SULFATE LYASE"/>
    <property type="match status" value="1"/>
</dbReference>
<dbReference type="InterPro" id="IPR031680">
    <property type="entry name" value="Hepar_II_III_N"/>
</dbReference>
<sequence length="675" mass="79329">MKITDIFKIINNKGLSWTLFRLTYEIKTKTGILKKSFPTREMSDDEVLDKIVGLSSNTKAALVSQIRTNLKSFFVSYKDLDKYREFLIQSLTQDERENIIYIADNAIEGKIPCFSKWEADFGNPINWHINPVTKYEWDSSKHWVDLEELSSSAGDVKYVWEASRFPHFYYFARAYAITKDEKYALAYWEQVENWIEDNPYNIGINWKCGQEIAIRMYAWIFCLYIFLDTKHSTNERIFKLVKNLYLSALRIEGNINFARKAVQNNHAISEAAGLFSFGVLFPYFRDSNRLKNKGKLYLEQEGLKQIFDDGSYIQNSVNYQRLMLQTYSWCYCLAQRNNITFNSQLTSKIKKSINLLYQMQDELTGQLPNYGSNDGALIFPLTSCDYLNYKPQLNSIFYIISGQKLYDEGKHEEEMLWFCGDDAVKNADKTLIERKTNSFKIGGYHILRNNFGFGMIKCGIHKKTAGPADMLHFDFWYNGVNVLCDIGSYSYNPEDKFKGYFKATQNHNTITIDEKNQTKNGPRFLTIDWPNGYVRQFDEQNNSDNKSDMFFSGYHDGYNNTHTREIEFYDNYLLIKDKIENRKEDKLRVKLNWNVGTSVDKIRDNEFKLNVNQEEALTMQINSLTRGDFNLYYANEEIPKGWRSLYYGERIPCYQLVYEIKSTKPIEIIETRIYK</sequence>
<dbReference type="GO" id="GO:0016829">
    <property type="term" value="F:lyase activity"/>
    <property type="evidence" value="ECO:0007669"/>
    <property type="project" value="UniProtKB-KW"/>
</dbReference>
<organism evidence="7 8">
    <name type="scientific">Natranaerobius thermophilus (strain ATCC BAA-1301 / DSM 18059 / JW/NM-WN-LF)</name>
    <dbReference type="NCBI Taxonomy" id="457570"/>
    <lineage>
        <taxon>Bacteria</taxon>
        <taxon>Bacillati</taxon>
        <taxon>Bacillota</taxon>
        <taxon>Clostridia</taxon>
        <taxon>Natranaerobiales</taxon>
        <taxon>Natranaerobiaceae</taxon>
        <taxon>Natranaerobius</taxon>
    </lineage>
</organism>
<feature type="domain" description="Heparin-sulfate lyase N-terminal" evidence="6">
    <location>
        <begin position="85"/>
        <end position="359"/>
    </location>
</feature>
<dbReference type="GO" id="GO:0042597">
    <property type="term" value="C:periplasmic space"/>
    <property type="evidence" value="ECO:0007669"/>
    <property type="project" value="UniProtKB-SubCell"/>
</dbReference>
<dbReference type="KEGG" id="nth:Nther_2527"/>
<proteinExistence type="predicted"/>
<dbReference type="STRING" id="457570.Nther_2527"/>
<keyword evidence="8" id="KW-1185">Reference proteome</keyword>
<dbReference type="OrthoDB" id="7335480at2"/>
<dbReference type="Gene3D" id="2.70.98.70">
    <property type="match status" value="1"/>
</dbReference>
<dbReference type="eggNOG" id="COG5360">
    <property type="taxonomic scope" value="Bacteria"/>
</dbReference>
<feature type="domain" description="Heparinase II/III-like C-terminal" evidence="5">
    <location>
        <begin position="435"/>
        <end position="662"/>
    </location>
</feature>
<dbReference type="Pfam" id="PF07940">
    <property type="entry name" value="Hepar_II_III_C"/>
    <property type="match status" value="1"/>
</dbReference>
<dbReference type="HOGENOM" id="CLU_022012_1_0_9"/>
<gene>
    <name evidence="7" type="ordered locus">Nther_2527</name>
</gene>
<keyword evidence="4" id="KW-0456">Lyase</keyword>
<reference evidence="7 8" key="1">
    <citation type="submission" date="2008-04" db="EMBL/GenBank/DDBJ databases">
        <title>Complete sequence of chromosome of Natranaerobius thermophilus JW/NM-WN-LF.</title>
        <authorList>
            <consortium name="US DOE Joint Genome Institute"/>
            <person name="Copeland A."/>
            <person name="Lucas S."/>
            <person name="Lapidus A."/>
            <person name="Glavina del Rio T."/>
            <person name="Dalin E."/>
            <person name="Tice H."/>
            <person name="Bruce D."/>
            <person name="Goodwin L."/>
            <person name="Pitluck S."/>
            <person name="Chertkov O."/>
            <person name="Brettin T."/>
            <person name="Detter J.C."/>
            <person name="Han C."/>
            <person name="Kuske C.R."/>
            <person name="Schmutz J."/>
            <person name="Larimer F."/>
            <person name="Land M."/>
            <person name="Hauser L."/>
            <person name="Kyrpides N."/>
            <person name="Lykidis A."/>
            <person name="Mesbah N.M."/>
            <person name="Wiegel J."/>
        </authorList>
    </citation>
    <scope>NUCLEOTIDE SEQUENCE [LARGE SCALE GENOMIC DNA]</scope>
    <source>
        <strain evidence="8">ATCC BAA-1301 / DSM 18059 / JW/NM-WN-LF</strain>
    </source>
</reference>
<dbReference type="Pfam" id="PF16889">
    <property type="entry name" value="Hepar_II_III_N"/>
    <property type="match status" value="1"/>
</dbReference>
<dbReference type="PANTHER" id="PTHR39210:SF1">
    <property type="entry name" value="HEPARIN-SULFATE LYASE"/>
    <property type="match status" value="1"/>
</dbReference>
<dbReference type="RefSeq" id="WP_012448930.1">
    <property type="nucleotide sequence ID" value="NC_010718.1"/>
</dbReference>
<accession>B2A193</accession>
<dbReference type="AlphaFoldDB" id="B2A193"/>
<evidence type="ECO:0000313" key="7">
    <source>
        <dbReference type="EMBL" id="ACB86087.1"/>
    </source>
</evidence>
<evidence type="ECO:0000256" key="1">
    <source>
        <dbReference type="ARBA" id="ARBA00004418"/>
    </source>
</evidence>
<reference evidence="7 8" key="2">
    <citation type="journal article" date="2011" name="J. Bacteriol.">
        <title>Complete genome sequence of the anaerobic, halophilic alkalithermophile Natranaerobius thermophilus JW/NM-WN-LF.</title>
        <authorList>
            <person name="Zhao B."/>
            <person name="Mesbah N.M."/>
            <person name="Dalin E."/>
            <person name="Goodwin L."/>
            <person name="Nolan M."/>
            <person name="Pitluck S."/>
            <person name="Chertkov O."/>
            <person name="Brettin T.S."/>
            <person name="Han J."/>
            <person name="Larimer F.W."/>
            <person name="Land M.L."/>
            <person name="Hauser L."/>
            <person name="Kyrpides N."/>
            <person name="Wiegel J."/>
        </authorList>
    </citation>
    <scope>NUCLEOTIDE SEQUENCE [LARGE SCALE GENOMIC DNA]</scope>
    <source>
        <strain evidence="8">ATCC BAA-1301 / DSM 18059 / JW/NM-WN-LF</strain>
    </source>
</reference>
<keyword evidence="3" id="KW-0574">Periplasm</keyword>
<protein>
    <submittedName>
        <fullName evidence="7">Heparinase II/III family protein</fullName>
    </submittedName>
</protein>
<evidence type="ECO:0000313" key="8">
    <source>
        <dbReference type="Proteomes" id="UP000001683"/>
    </source>
</evidence>
<dbReference type="EMBL" id="CP001034">
    <property type="protein sequence ID" value="ACB86087.1"/>
    <property type="molecule type" value="Genomic_DNA"/>
</dbReference>
<dbReference type="InParanoid" id="B2A193"/>
<dbReference type="CAZy" id="PL12">
    <property type="family name" value="Polysaccharide Lyase Family 12"/>
</dbReference>
<evidence type="ECO:0000256" key="4">
    <source>
        <dbReference type="ARBA" id="ARBA00023239"/>
    </source>
</evidence>
<dbReference type="SUPFAM" id="SSF48230">
    <property type="entry name" value="Chondroitin AC/alginate lyase"/>
    <property type="match status" value="1"/>
</dbReference>
<evidence type="ECO:0000259" key="5">
    <source>
        <dbReference type="Pfam" id="PF07940"/>
    </source>
</evidence>
<dbReference type="InterPro" id="IPR012480">
    <property type="entry name" value="Hepar_II_III_C"/>
</dbReference>
<dbReference type="Gene3D" id="1.50.10.100">
    <property type="entry name" value="Chondroitin AC/alginate lyase"/>
    <property type="match status" value="1"/>
</dbReference>
<dbReference type="Proteomes" id="UP000001683">
    <property type="component" value="Chromosome"/>
</dbReference>
<evidence type="ECO:0000256" key="3">
    <source>
        <dbReference type="ARBA" id="ARBA00022764"/>
    </source>
</evidence>
<name>B2A193_NATTJ</name>
<keyword evidence="2" id="KW-0732">Signal</keyword>
<dbReference type="InterPro" id="IPR008929">
    <property type="entry name" value="Chondroitin_lyas"/>
</dbReference>